<protein>
    <submittedName>
        <fullName evidence="3">Sugar ABC transporter substrate-binding protein</fullName>
    </submittedName>
</protein>
<dbReference type="PROSITE" id="PS51257">
    <property type="entry name" value="PROKAR_LIPOPROTEIN"/>
    <property type="match status" value="1"/>
</dbReference>
<dbReference type="PANTHER" id="PTHR43649">
    <property type="entry name" value="ARABINOSE-BINDING PROTEIN-RELATED"/>
    <property type="match status" value="1"/>
</dbReference>
<keyword evidence="2" id="KW-0732">Signal</keyword>
<accession>A0A917CVP0</accession>
<dbReference type="Pfam" id="PF01547">
    <property type="entry name" value="SBP_bac_1"/>
    <property type="match status" value="1"/>
</dbReference>
<comment type="caution">
    <text evidence="3">The sequence shown here is derived from an EMBL/GenBank/DDBJ whole genome shotgun (WGS) entry which is preliminary data.</text>
</comment>
<evidence type="ECO:0000256" key="2">
    <source>
        <dbReference type="SAM" id="SignalP"/>
    </source>
</evidence>
<feature type="region of interest" description="Disordered" evidence="1">
    <location>
        <begin position="21"/>
        <end position="45"/>
    </location>
</feature>
<feature type="compositionally biased region" description="Polar residues" evidence="1">
    <location>
        <begin position="21"/>
        <end position="42"/>
    </location>
</feature>
<dbReference type="EMBL" id="BMGR01000005">
    <property type="protein sequence ID" value="GGG01328.1"/>
    <property type="molecule type" value="Genomic_DNA"/>
</dbReference>
<name>A0A917CVP0_9BACL</name>
<dbReference type="PANTHER" id="PTHR43649:SF12">
    <property type="entry name" value="DIACETYLCHITOBIOSE BINDING PROTEIN DASA"/>
    <property type="match status" value="1"/>
</dbReference>
<reference evidence="3" key="2">
    <citation type="submission" date="2020-09" db="EMBL/GenBank/DDBJ databases">
        <authorList>
            <person name="Sun Q."/>
            <person name="Zhou Y."/>
        </authorList>
    </citation>
    <scope>NUCLEOTIDE SEQUENCE</scope>
    <source>
        <strain evidence="3">CGMCC 1.12987</strain>
    </source>
</reference>
<gene>
    <name evidence="3" type="ORF">GCM10010916_18070</name>
</gene>
<proteinExistence type="predicted"/>
<keyword evidence="4" id="KW-1185">Reference proteome</keyword>
<feature type="signal peptide" evidence="2">
    <location>
        <begin position="1"/>
        <end position="21"/>
    </location>
</feature>
<dbReference type="Proteomes" id="UP000644756">
    <property type="component" value="Unassembled WGS sequence"/>
</dbReference>
<evidence type="ECO:0000256" key="1">
    <source>
        <dbReference type="SAM" id="MobiDB-lite"/>
    </source>
</evidence>
<evidence type="ECO:0000313" key="4">
    <source>
        <dbReference type="Proteomes" id="UP000644756"/>
    </source>
</evidence>
<reference evidence="3" key="1">
    <citation type="journal article" date="2014" name="Int. J. Syst. Evol. Microbiol.">
        <title>Complete genome sequence of Corynebacterium casei LMG S-19264T (=DSM 44701T), isolated from a smear-ripened cheese.</title>
        <authorList>
            <consortium name="US DOE Joint Genome Institute (JGI-PGF)"/>
            <person name="Walter F."/>
            <person name="Albersmeier A."/>
            <person name="Kalinowski J."/>
            <person name="Ruckert C."/>
        </authorList>
    </citation>
    <scope>NUCLEOTIDE SEQUENCE</scope>
    <source>
        <strain evidence="3">CGMCC 1.12987</strain>
    </source>
</reference>
<dbReference type="InterPro" id="IPR006059">
    <property type="entry name" value="SBP"/>
</dbReference>
<dbReference type="SUPFAM" id="SSF53850">
    <property type="entry name" value="Periplasmic binding protein-like II"/>
    <property type="match status" value="1"/>
</dbReference>
<evidence type="ECO:0000313" key="3">
    <source>
        <dbReference type="EMBL" id="GGG01328.1"/>
    </source>
</evidence>
<organism evidence="3 4">
    <name type="scientific">Paenibacillus abyssi</name>
    <dbReference type="NCBI Taxonomy" id="1340531"/>
    <lineage>
        <taxon>Bacteria</taxon>
        <taxon>Bacillati</taxon>
        <taxon>Bacillota</taxon>
        <taxon>Bacilli</taxon>
        <taxon>Bacillales</taxon>
        <taxon>Paenibacillaceae</taxon>
        <taxon>Paenibacillus</taxon>
    </lineage>
</organism>
<dbReference type="InterPro" id="IPR050490">
    <property type="entry name" value="Bact_solute-bd_prot1"/>
</dbReference>
<sequence>MKKWFVVFILMIMVVSGCSSAGNNNTGSSPAPETPPSSNGQTEEPAAEPVTINFHSWHILENENLKGMIEEFEKQHPGIKVNYVPLVDNGDATESIKKLDLLVASNEDLDVVVFPDTPKYNQRAAMGILAPMDDLLEANNISVKEEYKIDPTFDGSVYALPGKYVEYMVLLNKDHLDEAGLPVPTDWTWDEFMDYAKQLTQGEGASKRYGAYFHNWAVFFNQAVVNQAENNSFLKMDGSSNLDNPGFVKSLEILNQTMNVDKSAYSYADITSQKMHYRNVYSNQTASMIPIGNWMVVEVGGNDNFNYEHTTVFAPYPKNNPDDPTGYTSASADYYGIAAKSDHKEEAFTFIRWLTTEGIVFQGSQFPSWTKADLTTVVDNMMTFPKNPDLIDRESLMHVLSSSKAGVANMPAYQSELESAFIEEAEKYLLNSQDIDTTISNAKEKIQKIIDAN</sequence>
<dbReference type="RefSeq" id="WP_188530736.1">
    <property type="nucleotide sequence ID" value="NZ_BMGR01000005.1"/>
</dbReference>
<feature type="chain" id="PRO_5036955284" evidence="2">
    <location>
        <begin position="22"/>
        <end position="453"/>
    </location>
</feature>
<dbReference type="Gene3D" id="3.40.190.10">
    <property type="entry name" value="Periplasmic binding protein-like II"/>
    <property type="match status" value="1"/>
</dbReference>
<dbReference type="AlphaFoldDB" id="A0A917CVP0"/>